<sequence>MWRHEAPCGVMRRMWRHEAPCGVVMQLWRHVASTPSRCRWCSGAPVMQRGSSERAAGEELILPEKRSERTG</sequence>
<gene>
    <name evidence="2" type="ORF">F7725_005182</name>
</gene>
<dbReference type="AlphaFoldDB" id="A0A7J5YTP6"/>
<proteinExistence type="predicted"/>
<dbReference type="Proteomes" id="UP000518266">
    <property type="component" value="Unassembled WGS sequence"/>
</dbReference>
<dbReference type="EMBL" id="JAAKFY010000009">
    <property type="protein sequence ID" value="KAF3851827.1"/>
    <property type="molecule type" value="Genomic_DNA"/>
</dbReference>
<evidence type="ECO:0000313" key="2">
    <source>
        <dbReference type="EMBL" id="KAF3851827.1"/>
    </source>
</evidence>
<evidence type="ECO:0000313" key="3">
    <source>
        <dbReference type="Proteomes" id="UP000518266"/>
    </source>
</evidence>
<protein>
    <submittedName>
        <fullName evidence="2">Uncharacterized protein</fullName>
    </submittedName>
</protein>
<keyword evidence="3" id="KW-1185">Reference proteome</keyword>
<evidence type="ECO:0000256" key="1">
    <source>
        <dbReference type="SAM" id="MobiDB-lite"/>
    </source>
</evidence>
<accession>A0A7J5YTP6</accession>
<name>A0A7J5YTP6_DISMA</name>
<organism evidence="2 3">
    <name type="scientific">Dissostichus mawsoni</name>
    <name type="common">Antarctic cod</name>
    <dbReference type="NCBI Taxonomy" id="36200"/>
    <lineage>
        <taxon>Eukaryota</taxon>
        <taxon>Metazoa</taxon>
        <taxon>Chordata</taxon>
        <taxon>Craniata</taxon>
        <taxon>Vertebrata</taxon>
        <taxon>Euteleostomi</taxon>
        <taxon>Actinopterygii</taxon>
        <taxon>Neopterygii</taxon>
        <taxon>Teleostei</taxon>
        <taxon>Neoteleostei</taxon>
        <taxon>Acanthomorphata</taxon>
        <taxon>Eupercaria</taxon>
        <taxon>Perciformes</taxon>
        <taxon>Notothenioidei</taxon>
        <taxon>Nototheniidae</taxon>
        <taxon>Dissostichus</taxon>
    </lineage>
</organism>
<reference evidence="2 3" key="1">
    <citation type="submission" date="2020-03" db="EMBL/GenBank/DDBJ databases">
        <title>Dissostichus mawsoni Genome sequencing and assembly.</title>
        <authorList>
            <person name="Park H."/>
        </authorList>
    </citation>
    <scope>NUCLEOTIDE SEQUENCE [LARGE SCALE GENOMIC DNA]</scope>
    <source>
        <strain evidence="2">DM0001</strain>
        <tissue evidence="2">Muscle</tissue>
    </source>
</reference>
<feature type="region of interest" description="Disordered" evidence="1">
    <location>
        <begin position="52"/>
        <end position="71"/>
    </location>
</feature>
<comment type="caution">
    <text evidence="2">The sequence shown here is derived from an EMBL/GenBank/DDBJ whole genome shotgun (WGS) entry which is preliminary data.</text>
</comment>